<proteinExistence type="predicted"/>
<evidence type="ECO:0000313" key="13">
    <source>
        <dbReference type="Proteomes" id="UP001151760"/>
    </source>
</evidence>
<dbReference type="InterPro" id="IPR036397">
    <property type="entry name" value="RNaseH_sf"/>
</dbReference>
<dbReference type="InterPro" id="IPR012337">
    <property type="entry name" value="RNaseH-like_sf"/>
</dbReference>
<dbReference type="SUPFAM" id="SSF53098">
    <property type="entry name" value="Ribonuclease H-like"/>
    <property type="match status" value="1"/>
</dbReference>
<dbReference type="PROSITE" id="PS50994">
    <property type="entry name" value="INTEGRASE"/>
    <property type="match status" value="1"/>
</dbReference>
<evidence type="ECO:0000259" key="11">
    <source>
        <dbReference type="PROSITE" id="PS50994"/>
    </source>
</evidence>
<evidence type="ECO:0000256" key="5">
    <source>
        <dbReference type="ARBA" id="ARBA00022842"/>
    </source>
</evidence>
<keyword evidence="3" id="KW-0255">Endonuclease</keyword>
<evidence type="ECO:0000313" key="12">
    <source>
        <dbReference type="EMBL" id="GJS82229.1"/>
    </source>
</evidence>
<keyword evidence="2" id="KW-0479">Metal-binding</keyword>
<dbReference type="InterPro" id="IPR001584">
    <property type="entry name" value="Integrase_cat-core"/>
</dbReference>
<dbReference type="InterPro" id="IPR039537">
    <property type="entry name" value="Retrotran_Ty1/copia-like"/>
</dbReference>
<keyword evidence="6" id="KW-0229">DNA integration</keyword>
<sequence>MSPENKEHYQSEKEAIHLLLTGIGDEIYSTVNACKTAYDMWITIERIQHGESLNIQDVKTNLFWEFGRFTSHDGESISNASTNYKGKEIAKPITPPSELASEEDNDSEQAQRDKDMQKNLVLIAKYFKKIYEPTNNNLRTSSNPRNKNVDTSPRYKNDIQTGQFGNHRVMTVAEARETVGSQETKKVKDYTYHKEKMLMCKQAEIDSGTDTEPLEKVQYDAEYNVFANARQHSEQPESINNTCVVEKVDKCDGERAAFANLIENITLDTEENKYILKKLKKSNASLTQALKDCKFNLEESNTARESCLIALQCKQTELETYKTLNDRTIDYDKLERKLNETLGLLAQKEIDIKECLKLKAYENSVKRNTMRNQSIQTTHMLAPKGSTFNGRPTFANPMYLKNAQYEKPCLYEIPYDPSDLANRFIPDREETLTLEQDSQANKSVATPMKTVASESTIQKSKSYYRMLYEQIVQLFYLIVDLDDKAYDRQLKLLYLQGNDLLTGNRAFDLYTISLQETTSSTPIFFMAKASPTQAWLWHRRLSHLNFDYINLISKKDIVIGLPKLTYVKDQLCSSSEVSKAKRSSFKTKVVPSSKGRLDLLHMDLCGPMRVESINGKKYILVIVDDYSRYTWTLFLRSKDETPEVLKYFLKMNQRNLQAQVIIVRTDRGTKFLNQTLHVYFKEEVIKHQTSTPRTPEQNEVVERQNRTLVEAARTMLSASKLPLFFWVEAIANSCYY</sequence>
<evidence type="ECO:0000256" key="2">
    <source>
        <dbReference type="ARBA" id="ARBA00022723"/>
    </source>
</evidence>
<keyword evidence="9" id="KW-0233">DNA recombination</keyword>
<organism evidence="12 13">
    <name type="scientific">Tanacetum coccineum</name>
    <dbReference type="NCBI Taxonomy" id="301880"/>
    <lineage>
        <taxon>Eukaryota</taxon>
        <taxon>Viridiplantae</taxon>
        <taxon>Streptophyta</taxon>
        <taxon>Embryophyta</taxon>
        <taxon>Tracheophyta</taxon>
        <taxon>Spermatophyta</taxon>
        <taxon>Magnoliopsida</taxon>
        <taxon>eudicotyledons</taxon>
        <taxon>Gunneridae</taxon>
        <taxon>Pentapetalae</taxon>
        <taxon>asterids</taxon>
        <taxon>campanulids</taxon>
        <taxon>Asterales</taxon>
        <taxon>Asteraceae</taxon>
        <taxon>Asteroideae</taxon>
        <taxon>Anthemideae</taxon>
        <taxon>Anthemidinae</taxon>
        <taxon>Tanacetum</taxon>
    </lineage>
</organism>
<dbReference type="PANTHER" id="PTHR42648:SF11">
    <property type="entry name" value="TRANSPOSON TY4-P GAG-POL POLYPROTEIN"/>
    <property type="match status" value="1"/>
</dbReference>
<keyword evidence="8" id="KW-0239">DNA-directed DNA polymerase</keyword>
<evidence type="ECO:0000256" key="6">
    <source>
        <dbReference type="ARBA" id="ARBA00022908"/>
    </source>
</evidence>
<keyword evidence="8" id="KW-0548">Nucleotidyltransferase</keyword>
<dbReference type="Proteomes" id="UP001151760">
    <property type="component" value="Unassembled WGS sequence"/>
</dbReference>
<evidence type="ECO:0000256" key="3">
    <source>
        <dbReference type="ARBA" id="ARBA00022759"/>
    </source>
</evidence>
<keyword evidence="5" id="KW-0460">Magnesium</keyword>
<dbReference type="Pfam" id="PF13976">
    <property type="entry name" value="gag_pre-integrs"/>
    <property type="match status" value="1"/>
</dbReference>
<evidence type="ECO:0000256" key="8">
    <source>
        <dbReference type="ARBA" id="ARBA00022932"/>
    </source>
</evidence>
<keyword evidence="4" id="KW-0378">Hydrolase</keyword>
<name>A0ABQ4YWK1_9ASTR</name>
<evidence type="ECO:0000256" key="1">
    <source>
        <dbReference type="ARBA" id="ARBA00022722"/>
    </source>
</evidence>
<keyword evidence="8" id="KW-0808">Transferase</keyword>
<dbReference type="InterPro" id="IPR025724">
    <property type="entry name" value="GAG-pre-integrase_dom"/>
</dbReference>
<protein>
    <submittedName>
        <fullName evidence="12">Retrovirus-related pol polyprotein from transposon TNT 1-94</fullName>
    </submittedName>
</protein>
<keyword evidence="7" id="KW-0695">RNA-directed DNA polymerase</keyword>
<feature type="compositionally biased region" description="Polar residues" evidence="10">
    <location>
        <begin position="134"/>
        <end position="151"/>
    </location>
</feature>
<keyword evidence="1" id="KW-0540">Nuclease</keyword>
<evidence type="ECO:0000256" key="4">
    <source>
        <dbReference type="ARBA" id="ARBA00022801"/>
    </source>
</evidence>
<dbReference type="EMBL" id="BQNB010010808">
    <property type="protein sequence ID" value="GJS82229.1"/>
    <property type="molecule type" value="Genomic_DNA"/>
</dbReference>
<feature type="region of interest" description="Disordered" evidence="10">
    <location>
        <begin position="134"/>
        <end position="160"/>
    </location>
</feature>
<evidence type="ECO:0000256" key="10">
    <source>
        <dbReference type="SAM" id="MobiDB-lite"/>
    </source>
</evidence>
<feature type="region of interest" description="Disordered" evidence="10">
    <location>
        <begin position="87"/>
        <end position="115"/>
    </location>
</feature>
<gene>
    <name evidence="12" type="ORF">Tco_0748770</name>
</gene>
<dbReference type="Gene3D" id="3.30.420.10">
    <property type="entry name" value="Ribonuclease H-like superfamily/Ribonuclease H"/>
    <property type="match status" value="1"/>
</dbReference>
<keyword evidence="13" id="KW-1185">Reference proteome</keyword>
<evidence type="ECO:0000256" key="9">
    <source>
        <dbReference type="ARBA" id="ARBA00023172"/>
    </source>
</evidence>
<comment type="caution">
    <text evidence="12">The sequence shown here is derived from an EMBL/GenBank/DDBJ whole genome shotgun (WGS) entry which is preliminary data.</text>
</comment>
<accession>A0ABQ4YWK1</accession>
<reference evidence="12" key="2">
    <citation type="submission" date="2022-01" db="EMBL/GenBank/DDBJ databases">
        <authorList>
            <person name="Yamashiro T."/>
            <person name="Shiraishi A."/>
            <person name="Satake H."/>
            <person name="Nakayama K."/>
        </authorList>
    </citation>
    <scope>NUCLEOTIDE SEQUENCE</scope>
</reference>
<reference evidence="12" key="1">
    <citation type="journal article" date="2022" name="Int. J. Mol. Sci.">
        <title>Draft Genome of Tanacetum Coccineum: Genomic Comparison of Closely Related Tanacetum-Family Plants.</title>
        <authorList>
            <person name="Yamashiro T."/>
            <person name="Shiraishi A."/>
            <person name="Nakayama K."/>
            <person name="Satake H."/>
        </authorList>
    </citation>
    <scope>NUCLEOTIDE SEQUENCE</scope>
</reference>
<dbReference type="Pfam" id="PF00665">
    <property type="entry name" value="rve"/>
    <property type="match status" value="1"/>
</dbReference>
<evidence type="ECO:0000256" key="7">
    <source>
        <dbReference type="ARBA" id="ARBA00022918"/>
    </source>
</evidence>
<feature type="domain" description="Integrase catalytic" evidence="11">
    <location>
        <begin position="587"/>
        <end position="736"/>
    </location>
</feature>
<dbReference type="PANTHER" id="PTHR42648">
    <property type="entry name" value="TRANSPOSASE, PUTATIVE-RELATED"/>
    <property type="match status" value="1"/>
</dbReference>